<evidence type="ECO:0000313" key="2">
    <source>
        <dbReference type="Proteomes" id="UP000190973"/>
    </source>
</evidence>
<name>A0A1S8SEH8_CLOBE</name>
<protein>
    <submittedName>
        <fullName evidence="1">Uncharacterized protein</fullName>
    </submittedName>
</protein>
<organism evidence="1 2">
    <name type="scientific">Clostridium beijerinckii</name>
    <name type="common">Clostridium MP</name>
    <dbReference type="NCBI Taxonomy" id="1520"/>
    <lineage>
        <taxon>Bacteria</taxon>
        <taxon>Bacillati</taxon>
        <taxon>Bacillota</taxon>
        <taxon>Clostridia</taxon>
        <taxon>Eubacteriales</taxon>
        <taxon>Clostridiaceae</taxon>
        <taxon>Clostridium</taxon>
    </lineage>
</organism>
<evidence type="ECO:0000313" key="1">
    <source>
        <dbReference type="EMBL" id="OOM63953.1"/>
    </source>
</evidence>
<dbReference type="AlphaFoldDB" id="A0A1S8SEH8"/>
<dbReference type="EMBL" id="LZZI01000008">
    <property type="protein sequence ID" value="OOM63953.1"/>
    <property type="molecule type" value="Genomic_DNA"/>
</dbReference>
<reference evidence="1 2" key="1">
    <citation type="submission" date="2016-05" db="EMBL/GenBank/DDBJ databases">
        <title>Microbial solvent formation.</title>
        <authorList>
            <person name="Poehlein A."/>
            <person name="Montoya Solano J.D."/>
            <person name="Flitsch S."/>
            <person name="Krabben P."/>
            <person name="Duerre P."/>
            <person name="Daniel R."/>
        </authorList>
    </citation>
    <scope>NUCLEOTIDE SEQUENCE [LARGE SCALE GENOMIC DNA]</scope>
    <source>
        <strain evidence="1 2">DSM 53</strain>
    </source>
</reference>
<proteinExistence type="predicted"/>
<comment type="caution">
    <text evidence="1">The sequence shown here is derived from an EMBL/GenBank/DDBJ whole genome shotgun (WGS) entry which is preliminary data.</text>
</comment>
<dbReference type="RefSeq" id="WP_077837556.1">
    <property type="nucleotide sequence ID" value="NZ_JABTAE010000001.1"/>
</dbReference>
<accession>A0A1S8SEH8</accession>
<sequence length="88" mass="9675">MIINNAMINGKDVLEMRLNNSIVYSVTPVVSYNYTMSFANSAIVTPPPSWLDISKLTTGGFRFYNSVLNSIDVTTHDVSAIAYLGILI</sequence>
<dbReference type="Proteomes" id="UP000190973">
    <property type="component" value="Unassembled WGS sequence"/>
</dbReference>
<gene>
    <name evidence="1" type="ORF">CLBCK_07650</name>
</gene>